<evidence type="ECO:0000259" key="1">
    <source>
        <dbReference type="Pfam" id="PF03992"/>
    </source>
</evidence>
<dbReference type="InterPro" id="IPR011008">
    <property type="entry name" value="Dimeric_a/b-barrel"/>
</dbReference>
<dbReference type="Gene3D" id="3.30.70.100">
    <property type="match status" value="1"/>
</dbReference>
<sequence length="86" mass="10069">MIPDADLEIVKAELIVHSKLTKEEPGCLVFNVTPDDKNVNKFNVYEEFIDQIAFDNHQSRVKRSNWGKVTKRVTREYQISYDVQNI</sequence>
<proteinExistence type="predicted"/>
<gene>
    <name evidence="2" type="ORF">RI845_01295</name>
</gene>
<feature type="domain" description="ABM" evidence="1">
    <location>
        <begin position="17"/>
        <end position="59"/>
    </location>
</feature>
<reference evidence="3" key="1">
    <citation type="submission" date="2023-09" db="EMBL/GenBank/DDBJ databases">
        <authorList>
            <person name="Li S."/>
            <person name="Li X."/>
            <person name="Zhang C."/>
            <person name="Zhao Z."/>
        </authorList>
    </citation>
    <scope>NUCLEOTIDE SEQUENCE [LARGE SCALE GENOMIC DNA]</scope>
    <source>
        <strain evidence="3">SQ345</strain>
    </source>
</reference>
<keyword evidence="3" id="KW-1185">Reference proteome</keyword>
<dbReference type="RefSeq" id="WP_348387953.1">
    <property type="nucleotide sequence ID" value="NZ_CP134146.1"/>
</dbReference>
<name>A0ABY9TJL8_9GAMM</name>
<dbReference type="InterPro" id="IPR007138">
    <property type="entry name" value="ABM_dom"/>
</dbReference>
<dbReference type="SUPFAM" id="SSF54909">
    <property type="entry name" value="Dimeric alpha+beta barrel"/>
    <property type="match status" value="1"/>
</dbReference>
<evidence type="ECO:0000313" key="3">
    <source>
        <dbReference type="Proteomes" id="UP001248581"/>
    </source>
</evidence>
<organism evidence="2 3">
    <name type="scientific">Thalassotalea nanhaiensis</name>
    <dbReference type="NCBI Taxonomy" id="3065648"/>
    <lineage>
        <taxon>Bacteria</taxon>
        <taxon>Pseudomonadati</taxon>
        <taxon>Pseudomonadota</taxon>
        <taxon>Gammaproteobacteria</taxon>
        <taxon>Alteromonadales</taxon>
        <taxon>Colwelliaceae</taxon>
        <taxon>Thalassotalea</taxon>
    </lineage>
</organism>
<dbReference type="Pfam" id="PF03992">
    <property type="entry name" value="ABM"/>
    <property type="match status" value="1"/>
</dbReference>
<keyword evidence="2" id="KW-0560">Oxidoreductase</keyword>
<dbReference type="EMBL" id="CP134146">
    <property type="protein sequence ID" value="WNC68799.1"/>
    <property type="molecule type" value="Genomic_DNA"/>
</dbReference>
<protein>
    <submittedName>
        <fullName evidence="2">Antibiotic biosynthesis monooxygenase</fullName>
    </submittedName>
</protein>
<keyword evidence="2" id="KW-0503">Monooxygenase</keyword>
<accession>A0ABY9TJL8</accession>
<dbReference type="Proteomes" id="UP001248581">
    <property type="component" value="Chromosome"/>
</dbReference>
<evidence type="ECO:0000313" key="2">
    <source>
        <dbReference type="EMBL" id="WNC68799.1"/>
    </source>
</evidence>
<dbReference type="GO" id="GO:0004497">
    <property type="term" value="F:monooxygenase activity"/>
    <property type="evidence" value="ECO:0007669"/>
    <property type="project" value="UniProtKB-KW"/>
</dbReference>